<dbReference type="CAZy" id="GT4">
    <property type="family name" value="Glycosyltransferase Family 4"/>
</dbReference>
<dbReference type="AlphaFoldDB" id="Q5WKQ6"/>
<evidence type="ECO:0000313" key="3">
    <source>
        <dbReference type="Proteomes" id="UP000001168"/>
    </source>
</evidence>
<dbReference type="Proteomes" id="UP000001168">
    <property type="component" value="Chromosome"/>
</dbReference>
<dbReference type="HOGENOM" id="CLU_841057_0_0_9"/>
<protein>
    <recommendedName>
        <fullName evidence="1">Glycosyl transferase family 1 domain-containing protein</fullName>
    </recommendedName>
</protein>
<evidence type="ECO:0000313" key="2">
    <source>
        <dbReference type="EMBL" id="BAD63049.1"/>
    </source>
</evidence>
<dbReference type="KEGG" id="bcl:ABC0509"/>
<dbReference type="Pfam" id="PF00534">
    <property type="entry name" value="Glycos_transf_1"/>
    <property type="match status" value="1"/>
</dbReference>
<evidence type="ECO:0000259" key="1">
    <source>
        <dbReference type="Pfam" id="PF00534"/>
    </source>
</evidence>
<dbReference type="Gene3D" id="3.40.50.2000">
    <property type="entry name" value="Glycogen Phosphorylase B"/>
    <property type="match status" value="1"/>
</dbReference>
<organism evidence="2 3">
    <name type="scientific">Shouchella clausii (strain KSM-K16)</name>
    <name type="common">Alkalihalobacillus clausii</name>
    <dbReference type="NCBI Taxonomy" id="66692"/>
    <lineage>
        <taxon>Bacteria</taxon>
        <taxon>Bacillati</taxon>
        <taxon>Bacillota</taxon>
        <taxon>Bacilli</taxon>
        <taxon>Bacillales</taxon>
        <taxon>Bacillaceae</taxon>
        <taxon>Shouchella</taxon>
    </lineage>
</organism>
<reference evidence="2 3" key="1">
    <citation type="journal article" date="1994" name="J. Ferment. Bioeng.">
        <title>Molecular cloning and nucleotide sequence of the gene for an alkaline protease from the alkalophilic Bacillus sp. KSM-K16.</title>
        <authorList>
            <person name="Hakamada Y."/>
            <person name="Kobayashi T."/>
            <person name="Hitomi J."/>
            <person name="Kawai S."/>
            <person name="Ito S."/>
        </authorList>
    </citation>
    <scope>NUCLEOTIDE SEQUENCE [LARGE SCALE GENOMIC DNA]</scope>
    <source>
        <strain evidence="2 3">KSM-K16</strain>
    </source>
</reference>
<dbReference type="SUPFAM" id="SSF53756">
    <property type="entry name" value="UDP-Glycosyltransferase/glycogen phosphorylase"/>
    <property type="match status" value="1"/>
</dbReference>
<sequence>MVKHLLVYDCEWWVLGAKARIIQQYHPYLDICSLKEVEENVKRQGQVAKINFGYEVISALGLGIAQSLLLLGIRVDSAQIGSYNYITKNHLSYREWSDPFKANTDFFHRMMKASRYGAISPKLAREVKKRLPHRHVSFIRPFIDTDQFCPEFDLPSLDERKLVIGWVGNEQRKVKNYQALYKGIVKAFANDPSIEFIESTRSSYTPLKQMPAFYNRLDLLLITSSNEGGPAPAMEAYASGVPVLSTNVGYVKTVAGPKCRSLILNSLSPGEFIKKINQLKKDRVWLNELKKEARQQMVSYYTVDKTIGDWLEVLFLIQPNNQTKENAYEQ</sequence>
<reference evidence="2 3" key="5">
    <citation type="journal article" date="2007" name="Extremophiles">
        <title>Intragenomic diversity of the V1 regions of 16S rRNA genes in high-alkaline protease-producing Bacillus clausii spp.</title>
        <authorList>
            <person name="Kageyama Y."/>
            <person name="Takaki Y."/>
            <person name="Shimamura S."/>
            <person name="Nishi S."/>
            <person name="Nogi Y."/>
            <person name="Uchimura K."/>
            <person name="Kobayashi T."/>
            <person name="Hitomi J."/>
            <person name="Ozaki K."/>
            <person name="Kawai S."/>
            <person name="Ito S."/>
            <person name="Horikoshi K."/>
        </authorList>
    </citation>
    <scope>NUCLEOTIDE SEQUENCE [LARGE SCALE GENOMIC DNA]</scope>
    <source>
        <strain evidence="2 3">KSM-K16</strain>
    </source>
</reference>
<dbReference type="OrthoDB" id="9795068at2"/>
<reference evidence="2 3" key="2">
    <citation type="journal article" date="1995" name="Appl. Microbiol. Biotechnol.">
        <title>Purification and properties of an alkaline protease from alkalophilic Bacillus sp. KSM-K16.</title>
        <authorList>
            <person name="Kobayashi T."/>
            <person name="Hakamada Y."/>
            <person name="Adachi S."/>
            <person name="Hitomi J."/>
            <person name="Yoshimatsu T."/>
            <person name="Koike K."/>
            <person name="Kawai S."/>
            <person name="Ito S."/>
        </authorList>
    </citation>
    <scope>NUCLEOTIDE SEQUENCE [LARGE SCALE GENOMIC DNA]</scope>
    <source>
        <strain evidence="2 3">KSM-K16</strain>
    </source>
</reference>
<reference evidence="3" key="4">
    <citation type="submission" date="2003-10" db="EMBL/GenBank/DDBJ databases">
        <title>The complete genome sequence of the alkaliphilic Bacillus clausii KSM-K16.</title>
        <authorList>
            <person name="Takaki Y."/>
            <person name="Kageyama Y."/>
            <person name="Shimamura S."/>
            <person name="Suzuki H."/>
            <person name="Nishi S."/>
            <person name="Hatada Y."/>
            <person name="Kawai S."/>
            <person name="Ito S."/>
            <person name="Horikoshi K."/>
        </authorList>
    </citation>
    <scope>NUCLEOTIDE SEQUENCE [LARGE SCALE GENOMIC DNA]</scope>
    <source>
        <strain evidence="3">KSM-K16</strain>
    </source>
</reference>
<gene>
    <name evidence="2" type="ordered locus">ABC0509</name>
</gene>
<dbReference type="EMBL" id="AP006627">
    <property type="protein sequence ID" value="BAD63049.1"/>
    <property type="molecule type" value="Genomic_DNA"/>
</dbReference>
<dbReference type="InterPro" id="IPR001296">
    <property type="entry name" value="Glyco_trans_1"/>
</dbReference>
<dbReference type="PANTHER" id="PTHR12526">
    <property type="entry name" value="GLYCOSYLTRANSFERASE"/>
    <property type="match status" value="1"/>
</dbReference>
<dbReference type="CDD" id="cd03801">
    <property type="entry name" value="GT4_PimA-like"/>
    <property type="match status" value="1"/>
</dbReference>
<dbReference type="PANTHER" id="PTHR12526:SF630">
    <property type="entry name" value="GLYCOSYLTRANSFERASE"/>
    <property type="match status" value="1"/>
</dbReference>
<reference evidence="2 3" key="3">
    <citation type="journal article" date="1997" name="Protein Eng.">
        <title>High-resolution crystal structure of M-protease: phylogeny aided analysis of the high-alkaline adaptation mechanism.</title>
        <authorList>
            <person name="Shirai T."/>
            <person name="Suzuki A."/>
            <person name="Yamane T."/>
            <person name="Ashida T."/>
            <person name="Kobayashi T."/>
            <person name="Ito S."/>
        </authorList>
    </citation>
    <scope>NUCLEOTIDE SEQUENCE [LARGE SCALE GENOMIC DNA]</scope>
    <source>
        <strain evidence="2 3">KSM-K16</strain>
    </source>
</reference>
<dbReference type="STRING" id="66692.ABC0509"/>
<dbReference type="eggNOG" id="COG0438">
    <property type="taxonomic scope" value="Bacteria"/>
</dbReference>
<dbReference type="RefSeq" id="WP_011245366.1">
    <property type="nucleotide sequence ID" value="NC_006582.1"/>
</dbReference>
<feature type="domain" description="Glycosyl transferase family 1" evidence="1">
    <location>
        <begin position="204"/>
        <end position="295"/>
    </location>
</feature>
<dbReference type="GO" id="GO:0016757">
    <property type="term" value="F:glycosyltransferase activity"/>
    <property type="evidence" value="ECO:0007669"/>
    <property type="project" value="InterPro"/>
</dbReference>
<proteinExistence type="predicted"/>
<accession>Q5WKQ6</accession>
<name>Q5WKQ6_SHOC1</name>
<keyword evidence="3" id="KW-1185">Reference proteome</keyword>